<evidence type="ECO:0000259" key="14">
    <source>
        <dbReference type="Pfam" id="PF01712"/>
    </source>
</evidence>
<proteinExistence type="inferred from homology"/>
<keyword evidence="7 13" id="KW-0285">Flavoprotein</keyword>
<evidence type="ECO:0000256" key="5">
    <source>
        <dbReference type="ARBA" id="ARBA00017279"/>
    </source>
</evidence>
<dbReference type="InterPro" id="IPR050566">
    <property type="entry name" value="Deoxyribonucleoside_kinase"/>
</dbReference>
<keyword evidence="9 13" id="KW-0274">FAD</keyword>
<comment type="similarity">
    <text evidence="4 13">Belongs to the complex I NDUFA10 subunit family.</text>
</comment>
<name>A0A1Y1K8U5_PHOPY</name>
<comment type="cofactor">
    <cofactor evidence="1 13">
        <name>FAD</name>
        <dbReference type="ChEBI" id="CHEBI:57692"/>
    </cofactor>
</comment>
<keyword evidence="6 13" id="KW-0813">Transport</keyword>
<evidence type="ECO:0000256" key="13">
    <source>
        <dbReference type="PIRNR" id="PIRNR000543"/>
    </source>
</evidence>
<dbReference type="InterPro" id="IPR015828">
    <property type="entry name" value="NDUFA10"/>
</dbReference>
<keyword evidence="11 13" id="KW-0249">Electron transport</keyword>
<evidence type="ECO:0000256" key="2">
    <source>
        <dbReference type="ARBA" id="ARBA00003195"/>
    </source>
</evidence>
<dbReference type="Pfam" id="PF01712">
    <property type="entry name" value="dNK"/>
    <property type="match status" value="1"/>
</dbReference>
<dbReference type="InterPro" id="IPR031314">
    <property type="entry name" value="DNK_dom"/>
</dbReference>
<dbReference type="AlphaFoldDB" id="A0A1Y1K8U5"/>
<dbReference type="GO" id="GO:0005759">
    <property type="term" value="C:mitochondrial matrix"/>
    <property type="evidence" value="ECO:0007669"/>
    <property type="project" value="UniProtKB-SubCell"/>
</dbReference>
<evidence type="ECO:0000256" key="9">
    <source>
        <dbReference type="ARBA" id="ARBA00022827"/>
    </source>
</evidence>
<dbReference type="Gene3D" id="3.40.50.300">
    <property type="entry name" value="P-loop containing nucleotide triphosphate hydrolases"/>
    <property type="match status" value="1"/>
</dbReference>
<comment type="function">
    <text evidence="2 13">Accessory subunit of the mitochondrial membrane respiratory chain NADH dehydrogenase (Complex I), that is believed not to be involved in catalysis. Complex I functions in the transfer of electrons from NADH to the respiratory chain. The immediate electron acceptor for the enzyme is believed to be ubiquinone.</text>
</comment>
<evidence type="ECO:0000256" key="8">
    <source>
        <dbReference type="ARBA" id="ARBA00022660"/>
    </source>
</evidence>
<dbReference type="PANTHER" id="PTHR10513">
    <property type="entry name" value="DEOXYNUCLEOSIDE KINASE"/>
    <property type="match status" value="1"/>
</dbReference>
<evidence type="ECO:0000256" key="7">
    <source>
        <dbReference type="ARBA" id="ARBA00022630"/>
    </source>
</evidence>
<dbReference type="GO" id="GO:0006120">
    <property type="term" value="P:mitochondrial electron transport, NADH to ubiquinone"/>
    <property type="evidence" value="ECO:0007669"/>
    <property type="project" value="InterPro"/>
</dbReference>
<reference evidence="15" key="1">
    <citation type="journal article" date="2016" name="Sci. Rep.">
        <title>Molecular characterization of firefly nuptial gifts: a multi-omics approach sheds light on postcopulatory sexual selection.</title>
        <authorList>
            <person name="Al-Wathiqui N."/>
            <person name="Fallon T.R."/>
            <person name="South A."/>
            <person name="Weng J.K."/>
            <person name="Lewis S.M."/>
        </authorList>
    </citation>
    <scope>NUCLEOTIDE SEQUENCE</scope>
</reference>
<keyword evidence="12 13" id="KW-0496">Mitochondrion</keyword>
<comment type="subcellular location">
    <subcellularLocation>
        <location evidence="3 13">Mitochondrion matrix</location>
    </subcellularLocation>
</comment>
<accession>A0A1Y1K8U5</accession>
<keyword evidence="10" id="KW-0809">Transit peptide</keyword>
<dbReference type="PIRSF" id="PIRSF000543">
    <property type="entry name" value="NADH_UQ_42KD"/>
    <property type="match status" value="1"/>
</dbReference>
<evidence type="ECO:0000256" key="1">
    <source>
        <dbReference type="ARBA" id="ARBA00001974"/>
    </source>
</evidence>
<dbReference type="InterPro" id="IPR027417">
    <property type="entry name" value="P-loop_NTPase"/>
</dbReference>
<sequence length="409" mass="47314">MAGVFRVGLLRVLSINSTNKLLANRSELIVPIRTISGKNARAIAPPTNKPKPWPYKTKGYNIFNSLYDKTTSRFDENSKIIVVEGPIAAGKTKLAKELAAELDMLYLPEANLDMLTTNIYGFNLKKLNDQIPESLRFYDIPDFLLNPRHKMTACFQMRQYVAKFSQYIDALAHVFSTGQGVILDRCVYSDFVFMESMFKLKYISPEARSIYYDARSCSIDELLRPHLIIYLDIPVEKVMANVQKRNYTCEKDSEVINPKYLKSMEDLYKLEYLKKLSTHSELLIYDWSEQGDIEVVVEDIERIDFSRIDEQDAKVKDWVYHLEEEYGCLRNKYADKKNQLMMYLNIPRFDAPELLADGQDFQTYSELVLNSPGNAYETGFNPAMGDNILFRVRDYPNCETLPLIERSLS</sequence>
<keyword evidence="8 13" id="KW-0679">Respiratory chain</keyword>
<feature type="domain" description="Deoxynucleoside kinase" evidence="14">
    <location>
        <begin position="81"/>
        <end position="318"/>
    </location>
</feature>
<dbReference type="SUPFAM" id="SSF52540">
    <property type="entry name" value="P-loop containing nucleoside triphosphate hydrolases"/>
    <property type="match status" value="1"/>
</dbReference>
<evidence type="ECO:0000256" key="4">
    <source>
        <dbReference type="ARBA" id="ARBA00008606"/>
    </source>
</evidence>
<organism evidence="15">
    <name type="scientific">Photinus pyralis</name>
    <name type="common">Common eastern firefly</name>
    <name type="synonym">Lampyris pyralis</name>
    <dbReference type="NCBI Taxonomy" id="7054"/>
    <lineage>
        <taxon>Eukaryota</taxon>
        <taxon>Metazoa</taxon>
        <taxon>Ecdysozoa</taxon>
        <taxon>Arthropoda</taxon>
        <taxon>Hexapoda</taxon>
        <taxon>Insecta</taxon>
        <taxon>Pterygota</taxon>
        <taxon>Neoptera</taxon>
        <taxon>Endopterygota</taxon>
        <taxon>Coleoptera</taxon>
        <taxon>Polyphaga</taxon>
        <taxon>Elateriformia</taxon>
        <taxon>Elateroidea</taxon>
        <taxon>Lampyridae</taxon>
        <taxon>Lampyrinae</taxon>
        <taxon>Photinus</taxon>
    </lineage>
</organism>
<evidence type="ECO:0000256" key="12">
    <source>
        <dbReference type="ARBA" id="ARBA00023128"/>
    </source>
</evidence>
<evidence type="ECO:0000313" key="15">
    <source>
        <dbReference type="EMBL" id="JAV57843.1"/>
    </source>
</evidence>
<evidence type="ECO:0000256" key="10">
    <source>
        <dbReference type="ARBA" id="ARBA00022946"/>
    </source>
</evidence>
<evidence type="ECO:0000256" key="11">
    <source>
        <dbReference type="ARBA" id="ARBA00022982"/>
    </source>
</evidence>
<evidence type="ECO:0000256" key="6">
    <source>
        <dbReference type="ARBA" id="ARBA00022448"/>
    </source>
</evidence>
<dbReference type="EMBL" id="GEZM01088891">
    <property type="protein sequence ID" value="JAV57843.1"/>
    <property type="molecule type" value="Transcribed_RNA"/>
</dbReference>
<protein>
    <recommendedName>
        <fullName evidence="5 13">NADH dehydrogenase [ubiquinone] 1 alpha subcomplex subunit 10, mitochondrial</fullName>
    </recommendedName>
</protein>
<evidence type="ECO:0000256" key="3">
    <source>
        <dbReference type="ARBA" id="ARBA00004305"/>
    </source>
</evidence>
<dbReference type="PANTHER" id="PTHR10513:SF15">
    <property type="entry name" value="NADH DEHYDROGENASE [UBIQUINONE] 1 ALPHA SUBCOMPLEX SUBUNIT 10, MITOCHONDRIAL"/>
    <property type="match status" value="1"/>
</dbReference>